<gene>
    <name evidence="11 16" type="primary">tig</name>
    <name evidence="16" type="ORF">MU846_01945</name>
</gene>
<dbReference type="PROSITE" id="PS50059">
    <property type="entry name" value="FKBP_PPIASE"/>
    <property type="match status" value="1"/>
</dbReference>
<dbReference type="Gene3D" id="1.10.3120.10">
    <property type="entry name" value="Trigger factor, C-terminal domain"/>
    <property type="match status" value="1"/>
</dbReference>
<dbReference type="SUPFAM" id="SSF109998">
    <property type="entry name" value="Triger factor/SurA peptide-binding domain-like"/>
    <property type="match status" value="1"/>
</dbReference>
<keyword evidence="8 11" id="KW-0413">Isomerase</keyword>
<evidence type="ECO:0000256" key="13">
    <source>
        <dbReference type="RuleBase" id="RU003914"/>
    </source>
</evidence>
<evidence type="ECO:0000256" key="8">
    <source>
        <dbReference type="ARBA" id="ARBA00023235"/>
    </source>
</evidence>
<keyword evidence="7 11" id="KW-0143">Chaperone</keyword>
<keyword evidence="17" id="KW-1185">Reference proteome</keyword>
<evidence type="ECO:0000256" key="5">
    <source>
        <dbReference type="ARBA" id="ARBA00022618"/>
    </source>
</evidence>
<evidence type="ECO:0000256" key="2">
    <source>
        <dbReference type="ARBA" id="ARBA00005464"/>
    </source>
</evidence>
<evidence type="ECO:0000256" key="14">
    <source>
        <dbReference type="SAM" id="MobiDB-lite"/>
    </source>
</evidence>
<keyword evidence="11" id="KW-0963">Cytoplasm</keyword>
<name>A0ABT0E3R5_9GAMM</name>
<dbReference type="Proteomes" id="UP001165524">
    <property type="component" value="Unassembled WGS sequence"/>
</dbReference>
<accession>A0ABT0E3R5</accession>
<dbReference type="InterPro" id="IPR008881">
    <property type="entry name" value="Trigger_fac_ribosome-bd_bac"/>
</dbReference>
<feature type="region of interest" description="Disordered" evidence="14">
    <location>
        <begin position="1"/>
        <end position="20"/>
    </location>
</feature>
<evidence type="ECO:0000256" key="12">
    <source>
        <dbReference type="PROSITE-ProRule" id="PRU00277"/>
    </source>
</evidence>
<dbReference type="InterPro" id="IPR046357">
    <property type="entry name" value="PPIase_dom_sf"/>
</dbReference>
<comment type="catalytic activity">
    <reaction evidence="1 11 12">
        <text>[protein]-peptidylproline (omega=180) = [protein]-peptidylproline (omega=0)</text>
        <dbReference type="Rhea" id="RHEA:16237"/>
        <dbReference type="Rhea" id="RHEA-COMP:10747"/>
        <dbReference type="Rhea" id="RHEA-COMP:10748"/>
        <dbReference type="ChEBI" id="CHEBI:83833"/>
        <dbReference type="ChEBI" id="CHEBI:83834"/>
        <dbReference type="EC" id="5.2.1.8"/>
    </reaction>
</comment>
<dbReference type="GO" id="GO:0003755">
    <property type="term" value="F:peptidyl-prolyl cis-trans isomerase activity"/>
    <property type="evidence" value="ECO:0007669"/>
    <property type="project" value="UniProtKB-EC"/>
</dbReference>
<reference evidence="16" key="1">
    <citation type="submission" date="2022-04" db="EMBL/GenBank/DDBJ databases">
        <title>Alcanivorax sp. CY1518 draft genome sequence.</title>
        <authorList>
            <person name="Zhao G."/>
            <person name="An M."/>
        </authorList>
    </citation>
    <scope>NUCLEOTIDE SEQUENCE</scope>
    <source>
        <strain evidence="16">CY1518</strain>
    </source>
</reference>
<keyword evidence="5 11" id="KW-0132">Cell division</keyword>
<evidence type="ECO:0000256" key="6">
    <source>
        <dbReference type="ARBA" id="ARBA00023110"/>
    </source>
</evidence>
<dbReference type="InterPro" id="IPR037041">
    <property type="entry name" value="Trigger_fac_C_sf"/>
</dbReference>
<evidence type="ECO:0000256" key="3">
    <source>
        <dbReference type="ARBA" id="ARBA00013194"/>
    </source>
</evidence>
<dbReference type="InterPro" id="IPR036611">
    <property type="entry name" value="Trigger_fac_ribosome-bd_sf"/>
</dbReference>
<evidence type="ECO:0000256" key="9">
    <source>
        <dbReference type="ARBA" id="ARBA00023306"/>
    </source>
</evidence>
<dbReference type="InterPro" id="IPR027304">
    <property type="entry name" value="Trigger_fact/SurA_dom_sf"/>
</dbReference>
<evidence type="ECO:0000256" key="7">
    <source>
        <dbReference type="ARBA" id="ARBA00023186"/>
    </source>
</evidence>
<dbReference type="PANTHER" id="PTHR30560">
    <property type="entry name" value="TRIGGER FACTOR CHAPERONE AND PEPTIDYL-PROLYL CIS/TRANS ISOMERASE"/>
    <property type="match status" value="1"/>
</dbReference>
<comment type="caution">
    <text evidence="16">The sequence shown here is derived from an EMBL/GenBank/DDBJ whole genome shotgun (WGS) entry which is preliminary data.</text>
</comment>
<dbReference type="EC" id="5.2.1.8" evidence="3 11"/>
<evidence type="ECO:0000256" key="10">
    <source>
        <dbReference type="ARBA" id="ARBA00029986"/>
    </source>
</evidence>
<proteinExistence type="inferred from homology"/>
<evidence type="ECO:0000313" key="16">
    <source>
        <dbReference type="EMBL" id="MCK0536466.1"/>
    </source>
</evidence>
<dbReference type="InterPro" id="IPR008880">
    <property type="entry name" value="Trigger_fac_C"/>
</dbReference>
<evidence type="ECO:0000256" key="11">
    <source>
        <dbReference type="HAMAP-Rule" id="MF_00303"/>
    </source>
</evidence>
<comment type="domain">
    <text evidence="11">Consists of 3 domains; the N-terminus binds the ribosome, the middle domain has PPIase activity, while the C-terminus has intrinsic chaperone activity on its own.</text>
</comment>
<dbReference type="Pfam" id="PF05697">
    <property type="entry name" value="Trigger_N"/>
    <property type="match status" value="1"/>
</dbReference>
<comment type="function">
    <text evidence="11">Involved in protein export. Acts as a chaperone by maintaining the newly synthesized protein in an open conformation. Functions as a peptidyl-prolyl cis-trans isomerase.</text>
</comment>
<protein>
    <recommendedName>
        <fullName evidence="4 11">Trigger factor</fullName>
        <shortName evidence="11">TF</shortName>
        <ecNumber evidence="3 11">5.2.1.8</ecNumber>
    </recommendedName>
    <alternativeName>
        <fullName evidence="10 11">PPIase</fullName>
    </alternativeName>
</protein>
<feature type="domain" description="PPIase FKBP-type" evidence="15">
    <location>
        <begin position="161"/>
        <end position="246"/>
    </location>
</feature>
<keyword evidence="6 11" id="KW-0697">Rotamase</keyword>
<dbReference type="NCBIfam" id="TIGR00115">
    <property type="entry name" value="tig"/>
    <property type="match status" value="1"/>
</dbReference>
<evidence type="ECO:0000256" key="1">
    <source>
        <dbReference type="ARBA" id="ARBA00000971"/>
    </source>
</evidence>
<dbReference type="RefSeq" id="WP_246947695.1">
    <property type="nucleotide sequence ID" value="NZ_JALKII010000001.1"/>
</dbReference>
<evidence type="ECO:0000256" key="4">
    <source>
        <dbReference type="ARBA" id="ARBA00016902"/>
    </source>
</evidence>
<dbReference type="Gene3D" id="3.10.50.40">
    <property type="match status" value="1"/>
</dbReference>
<organism evidence="16 17">
    <name type="scientific">Alcanivorax quisquiliarum</name>
    <dbReference type="NCBI Taxonomy" id="2933565"/>
    <lineage>
        <taxon>Bacteria</taxon>
        <taxon>Pseudomonadati</taxon>
        <taxon>Pseudomonadota</taxon>
        <taxon>Gammaproteobacteria</taxon>
        <taxon>Oceanospirillales</taxon>
        <taxon>Alcanivoracaceae</taxon>
        <taxon>Alcanivorax</taxon>
    </lineage>
</organism>
<dbReference type="Pfam" id="PF05698">
    <property type="entry name" value="Trigger_C"/>
    <property type="match status" value="1"/>
</dbReference>
<evidence type="ECO:0000313" key="17">
    <source>
        <dbReference type="Proteomes" id="UP001165524"/>
    </source>
</evidence>
<dbReference type="SUPFAM" id="SSF102735">
    <property type="entry name" value="Trigger factor ribosome-binding domain"/>
    <property type="match status" value="1"/>
</dbReference>
<comment type="similarity">
    <text evidence="2 11 13">Belongs to the FKBP-type PPIase family. Tig subfamily.</text>
</comment>
<dbReference type="PIRSF" id="PIRSF003095">
    <property type="entry name" value="Trigger_factor"/>
    <property type="match status" value="1"/>
</dbReference>
<keyword evidence="9 11" id="KW-0131">Cell cycle</keyword>
<dbReference type="PANTHER" id="PTHR30560:SF3">
    <property type="entry name" value="TRIGGER FACTOR-LIKE PROTEIN TIG, CHLOROPLASTIC"/>
    <property type="match status" value="1"/>
</dbReference>
<dbReference type="Gene3D" id="3.30.70.1050">
    <property type="entry name" value="Trigger factor ribosome-binding domain"/>
    <property type="match status" value="1"/>
</dbReference>
<dbReference type="InterPro" id="IPR001179">
    <property type="entry name" value="PPIase_FKBP_dom"/>
</dbReference>
<evidence type="ECO:0000259" key="15">
    <source>
        <dbReference type="PROSITE" id="PS50059"/>
    </source>
</evidence>
<dbReference type="InterPro" id="IPR005215">
    <property type="entry name" value="Trig_fac"/>
</dbReference>
<dbReference type="SUPFAM" id="SSF54534">
    <property type="entry name" value="FKBP-like"/>
    <property type="match status" value="1"/>
</dbReference>
<comment type="subcellular location">
    <subcellularLocation>
        <location evidence="11">Cytoplasm</location>
    </subcellularLocation>
    <text evidence="11">About half TF is bound to the ribosome near the polypeptide exit tunnel while the other half is free in the cytoplasm.</text>
</comment>
<dbReference type="Pfam" id="PF00254">
    <property type="entry name" value="FKBP_C"/>
    <property type="match status" value="1"/>
</dbReference>
<sequence>MQVSVEATSGLERRLTAGVPAEQLESTVEARLQDARKNLRLDGFRPGKVPMAEVKRRFGRAVRAEVLDELMRDSFIKAVQQEKIEPAGLPTFEPKPAEPGKDLEFVATFEVYPEVSLASFDAITVEKPEAEITDADVEQMIENLRQQRADWAEKEGAAANDDRVNIDYVGRVDGEEFEGGSASGQDLVLGSGQMIPGFEDGIVGLKAGDEKVIDVTFPEDYQAEELKGKAAQFSITVNKVEQRRLPEVDDAFMALFGVKNGSLDEFRAEVRKNMERELKNAVRSKVKEQVMNSLVKLHEFDVPGTLVNGEVNRMRQQMVQQFGAGAQNFNADMLPAELFTEQAERSVRLGLVVRQILEQHELKVDQDRVRAQVEEIASQYEQPEEVVNWVYSNQQQLQQIEGGVLEEQVVELVLASATVNTRTMNYEEAVRPPQEEQADAE</sequence>
<dbReference type="EMBL" id="JALKII010000001">
    <property type="protein sequence ID" value="MCK0536466.1"/>
    <property type="molecule type" value="Genomic_DNA"/>
</dbReference>
<dbReference type="HAMAP" id="MF_00303">
    <property type="entry name" value="Trigger_factor_Tig"/>
    <property type="match status" value="1"/>
</dbReference>